<dbReference type="Proteomes" id="UP001408356">
    <property type="component" value="Unassembled WGS sequence"/>
</dbReference>
<evidence type="ECO:0000313" key="3">
    <source>
        <dbReference type="Proteomes" id="UP001408356"/>
    </source>
</evidence>
<dbReference type="PANTHER" id="PTHR42695">
    <property type="entry name" value="GLUTAMINE AMIDOTRANSFERASE YLR126C-RELATED"/>
    <property type="match status" value="1"/>
</dbReference>
<accession>A0ABR2UZB9</accession>
<dbReference type="SUPFAM" id="SSF52317">
    <property type="entry name" value="Class I glutamine amidotransferase-like"/>
    <property type="match status" value="1"/>
</dbReference>
<gene>
    <name evidence="2" type="ORF">SUNI508_06793</name>
</gene>
<dbReference type="CDD" id="cd01741">
    <property type="entry name" value="GATase1_1"/>
    <property type="match status" value="1"/>
</dbReference>
<dbReference type="PANTHER" id="PTHR42695:SF6">
    <property type="entry name" value="GLUTAMINE AMIDOTRANSFERASE DOMAIN-CONTAINING PROTEIN"/>
    <property type="match status" value="1"/>
</dbReference>
<keyword evidence="2" id="KW-0315">Glutamine amidotransferase</keyword>
<feature type="region of interest" description="Disordered" evidence="1">
    <location>
        <begin position="157"/>
        <end position="179"/>
    </location>
</feature>
<evidence type="ECO:0000256" key="1">
    <source>
        <dbReference type="SAM" id="MobiDB-lite"/>
    </source>
</evidence>
<keyword evidence="3" id="KW-1185">Reference proteome</keyword>
<dbReference type="InterPro" id="IPR029062">
    <property type="entry name" value="Class_I_gatase-like"/>
</dbReference>
<organism evidence="2 3">
    <name type="scientific">Seiridium unicorne</name>
    <dbReference type="NCBI Taxonomy" id="138068"/>
    <lineage>
        <taxon>Eukaryota</taxon>
        <taxon>Fungi</taxon>
        <taxon>Dikarya</taxon>
        <taxon>Ascomycota</taxon>
        <taxon>Pezizomycotina</taxon>
        <taxon>Sordariomycetes</taxon>
        <taxon>Xylariomycetidae</taxon>
        <taxon>Amphisphaeriales</taxon>
        <taxon>Sporocadaceae</taxon>
        <taxon>Seiridium</taxon>
    </lineage>
</organism>
<protein>
    <submittedName>
        <fullName evidence="2">Glutamine amidotransferase domain-containing protein</fullName>
    </submittedName>
</protein>
<comment type="caution">
    <text evidence="2">The sequence shown here is derived from an EMBL/GenBank/DDBJ whole genome shotgun (WGS) entry which is preliminary data.</text>
</comment>
<name>A0ABR2UZB9_9PEZI</name>
<evidence type="ECO:0000313" key="2">
    <source>
        <dbReference type="EMBL" id="KAK9420034.1"/>
    </source>
</evidence>
<proteinExistence type="predicted"/>
<sequence>MAIQAVRIAMLNTDMPVPNVRSKLGTYGDIFHRLLVDAASRISPIARIESANFDVIQEEYPERLSDFDAILITGSAASAYDDAEWIRKLDAYVLDVYQNHPRIKVFGSCFGHQLVCQSLFRDLGIVVEKDPKGWELGVREIVFSDKFDAALRPSPRSKCLGANERPLTPDTETSTELGEPQAPESLKLQFVHADHVKIPHPEILPRSWMVVGSSKHCAVQGVYEPGRVLTLQGHFEFDRFVNSETIKVFGALWESEKLKKALEHMDADDDADRAADIVTRFLMADLEKQGNYHRAAGLITPPVEAS</sequence>
<reference evidence="2 3" key="1">
    <citation type="journal article" date="2024" name="J. Plant Pathol.">
        <title>Sequence and assembly of the genome of Seiridium unicorne, isolate CBS 538.82, causal agent of cypress canker disease.</title>
        <authorList>
            <person name="Scali E."/>
            <person name="Rocca G.D."/>
            <person name="Danti R."/>
            <person name="Garbelotto M."/>
            <person name="Barberini S."/>
            <person name="Baroncelli R."/>
            <person name="Emiliani G."/>
        </authorList>
    </citation>
    <scope>NUCLEOTIDE SEQUENCE [LARGE SCALE GENOMIC DNA]</scope>
    <source>
        <strain evidence="2 3">BM-138-508</strain>
    </source>
</reference>
<dbReference type="EMBL" id="JARVKF010000268">
    <property type="protein sequence ID" value="KAK9420034.1"/>
    <property type="molecule type" value="Genomic_DNA"/>
</dbReference>
<dbReference type="InterPro" id="IPR044992">
    <property type="entry name" value="ChyE-like"/>
</dbReference>
<dbReference type="Gene3D" id="3.40.50.880">
    <property type="match status" value="1"/>
</dbReference>